<keyword evidence="3" id="KW-1185">Reference proteome</keyword>
<evidence type="ECO:0000313" key="3">
    <source>
        <dbReference type="Proteomes" id="UP001634393"/>
    </source>
</evidence>
<keyword evidence="1" id="KW-1133">Transmembrane helix</keyword>
<name>A0ABD3TA80_9LAMI</name>
<reference evidence="2 3" key="1">
    <citation type="submission" date="2024-12" db="EMBL/GenBank/DDBJ databases">
        <title>The unique morphological basis and parallel evolutionary history of personate flowers in Penstemon.</title>
        <authorList>
            <person name="Depatie T.H."/>
            <person name="Wessinger C.A."/>
        </authorList>
    </citation>
    <scope>NUCLEOTIDE SEQUENCE [LARGE SCALE GENOMIC DNA]</scope>
    <source>
        <strain evidence="2">WTNN_2</strain>
        <tissue evidence="2">Leaf</tissue>
    </source>
</reference>
<organism evidence="2 3">
    <name type="scientific">Penstemon smallii</name>
    <dbReference type="NCBI Taxonomy" id="265156"/>
    <lineage>
        <taxon>Eukaryota</taxon>
        <taxon>Viridiplantae</taxon>
        <taxon>Streptophyta</taxon>
        <taxon>Embryophyta</taxon>
        <taxon>Tracheophyta</taxon>
        <taxon>Spermatophyta</taxon>
        <taxon>Magnoliopsida</taxon>
        <taxon>eudicotyledons</taxon>
        <taxon>Gunneridae</taxon>
        <taxon>Pentapetalae</taxon>
        <taxon>asterids</taxon>
        <taxon>lamiids</taxon>
        <taxon>Lamiales</taxon>
        <taxon>Plantaginaceae</taxon>
        <taxon>Cheloneae</taxon>
        <taxon>Penstemon</taxon>
    </lineage>
</organism>
<dbReference type="Proteomes" id="UP001634393">
    <property type="component" value="Unassembled WGS sequence"/>
</dbReference>
<accession>A0ABD3TA80</accession>
<gene>
    <name evidence="2" type="ORF">ACJIZ3_008575</name>
</gene>
<keyword evidence="1" id="KW-0812">Transmembrane</keyword>
<protein>
    <submittedName>
        <fullName evidence="2">Uncharacterized protein</fullName>
    </submittedName>
</protein>
<evidence type="ECO:0000256" key="1">
    <source>
        <dbReference type="SAM" id="Phobius"/>
    </source>
</evidence>
<dbReference type="EMBL" id="JBJXBP010000004">
    <property type="protein sequence ID" value="KAL3833839.1"/>
    <property type="molecule type" value="Genomic_DNA"/>
</dbReference>
<feature type="transmembrane region" description="Helical" evidence="1">
    <location>
        <begin position="21"/>
        <end position="46"/>
    </location>
</feature>
<dbReference type="AlphaFoldDB" id="A0ABD3TA80"/>
<comment type="caution">
    <text evidence="2">The sequence shown here is derived from an EMBL/GenBank/DDBJ whole genome shotgun (WGS) entry which is preliminary data.</text>
</comment>
<evidence type="ECO:0000313" key="2">
    <source>
        <dbReference type="EMBL" id="KAL3833839.1"/>
    </source>
</evidence>
<proteinExistence type="predicted"/>
<keyword evidence="1" id="KW-0472">Membrane</keyword>
<sequence length="168" mass="18546">MLVVAVRCRSTLVVAVRCKSILVVVVSCMSTLVAAVSCRCTLVVVVTCKSMLVVAESCKSTLVVVVATCRNILDALRALGEVVTCSSTVVGVNCTSTFLLAEEGLWAATLVAMMQNARAYINKDMKVRHIRPFYQCSVSYSSLLNKYINFQGRIRYEKFKRDEHVTLH</sequence>